<keyword evidence="3 5" id="KW-0687">Ribonucleoprotein</keyword>
<dbReference type="NCBIfam" id="TIGR00012">
    <property type="entry name" value="L29"/>
    <property type="match status" value="1"/>
</dbReference>
<evidence type="ECO:0000256" key="2">
    <source>
        <dbReference type="ARBA" id="ARBA00022980"/>
    </source>
</evidence>
<gene>
    <name evidence="5" type="primary">rpmC</name>
    <name evidence="6" type="ORF">UX22_C0001G0022</name>
</gene>
<dbReference type="Gene3D" id="1.10.287.310">
    <property type="match status" value="1"/>
</dbReference>
<dbReference type="InterPro" id="IPR018254">
    <property type="entry name" value="Ribosomal_uL29_CS"/>
</dbReference>
<comment type="caution">
    <text evidence="6">The sequence shown here is derived from an EMBL/GenBank/DDBJ whole genome shotgun (WGS) entry which is preliminary data.</text>
</comment>
<sequence length="71" mass="7966">MKKNEFKEFKSKPLAELERAIADLEEKGAVLKLDVASGKIKSLKELRAVRKSIAQINTLITQKSAIARQDK</sequence>
<dbReference type="GO" id="GO:0006412">
    <property type="term" value="P:translation"/>
    <property type="evidence" value="ECO:0007669"/>
    <property type="project" value="UniProtKB-UniRule"/>
</dbReference>
<evidence type="ECO:0000313" key="7">
    <source>
        <dbReference type="Proteomes" id="UP000034727"/>
    </source>
</evidence>
<dbReference type="AlphaFoldDB" id="A0A0G1R4S8"/>
<dbReference type="GO" id="GO:1990904">
    <property type="term" value="C:ribonucleoprotein complex"/>
    <property type="evidence" value="ECO:0007669"/>
    <property type="project" value="UniProtKB-KW"/>
</dbReference>
<name>A0A0G1R4S8_9BACT</name>
<evidence type="ECO:0000256" key="3">
    <source>
        <dbReference type="ARBA" id="ARBA00023274"/>
    </source>
</evidence>
<proteinExistence type="inferred from homology"/>
<dbReference type="PROSITE" id="PS00579">
    <property type="entry name" value="RIBOSOMAL_L29"/>
    <property type="match status" value="1"/>
</dbReference>
<evidence type="ECO:0000256" key="4">
    <source>
        <dbReference type="ARBA" id="ARBA00035204"/>
    </source>
</evidence>
<dbReference type="EMBL" id="LCLJ01000001">
    <property type="protein sequence ID" value="KKU15880.1"/>
    <property type="molecule type" value="Genomic_DNA"/>
</dbReference>
<dbReference type="SUPFAM" id="SSF46561">
    <property type="entry name" value="Ribosomal protein L29 (L29p)"/>
    <property type="match status" value="1"/>
</dbReference>
<dbReference type="InterPro" id="IPR001854">
    <property type="entry name" value="Ribosomal_uL29"/>
</dbReference>
<reference evidence="6 7" key="1">
    <citation type="journal article" date="2015" name="Nature">
        <title>rRNA introns, odd ribosomes, and small enigmatic genomes across a large radiation of phyla.</title>
        <authorList>
            <person name="Brown C.T."/>
            <person name="Hug L.A."/>
            <person name="Thomas B.C."/>
            <person name="Sharon I."/>
            <person name="Castelle C.J."/>
            <person name="Singh A."/>
            <person name="Wilkins M.J."/>
            <person name="Williams K.H."/>
            <person name="Banfield J.F."/>
        </authorList>
    </citation>
    <scope>NUCLEOTIDE SEQUENCE [LARGE SCALE GENOMIC DNA]</scope>
</reference>
<dbReference type="InterPro" id="IPR036049">
    <property type="entry name" value="Ribosomal_uL29_sf"/>
</dbReference>
<dbReference type="Pfam" id="PF00831">
    <property type="entry name" value="Ribosomal_L29"/>
    <property type="match status" value="1"/>
</dbReference>
<evidence type="ECO:0000256" key="1">
    <source>
        <dbReference type="ARBA" id="ARBA00009254"/>
    </source>
</evidence>
<organism evidence="6 7">
    <name type="scientific">Candidatus Jorgensenbacteria bacterium GW2011_GWA2_45_9</name>
    <dbReference type="NCBI Taxonomy" id="1618663"/>
    <lineage>
        <taxon>Bacteria</taxon>
        <taxon>Candidatus Joergenseniibacteriota</taxon>
    </lineage>
</organism>
<evidence type="ECO:0000256" key="5">
    <source>
        <dbReference type="HAMAP-Rule" id="MF_00374"/>
    </source>
</evidence>
<evidence type="ECO:0000313" key="6">
    <source>
        <dbReference type="EMBL" id="KKU15880.1"/>
    </source>
</evidence>
<accession>A0A0G1R4S8</accession>
<dbReference type="HAMAP" id="MF_00374">
    <property type="entry name" value="Ribosomal_uL29"/>
    <property type="match status" value="1"/>
</dbReference>
<dbReference type="GO" id="GO:0003735">
    <property type="term" value="F:structural constituent of ribosome"/>
    <property type="evidence" value="ECO:0007669"/>
    <property type="project" value="InterPro"/>
</dbReference>
<protein>
    <recommendedName>
        <fullName evidence="4 5">Large ribosomal subunit protein uL29</fullName>
    </recommendedName>
</protein>
<dbReference type="Proteomes" id="UP000034727">
    <property type="component" value="Unassembled WGS sequence"/>
</dbReference>
<comment type="similarity">
    <text evidence="1 5">Belongs to the universal ribosomal protein uL29 family.</text>
</comment>
<dbReference type="GO" id="GO:0005840">
    <property type="term" value="C:ribosome"/>
    <property type="evidence" value="ECO:0007669"/>
    <property type="project" value="UniProtKB-KW"/>
</dbReference>
<keyword evidence="2 5" id="KW-0689">Ribosomal protein</keyword>